<gene>
    <name evidence="4" type="ORF">IW261DRAFT_768445</name>
</gene>
<evidence type="ECO:0000259" key="3">
    <source>
        <dbReference type="PROSITE" id="PS50075"/>
    </source>
</evidence>
<dbReference type="InterPro" id="IPR036736">
    <property type="entry name" value="ACP-like_sf"/>
</dbReference>
<keyword evidence="1" id="KW-0596">Phosphopantetheine</keyword>
<dbReference type="SMART" id="SM00822">
    <property type="entry name" value="PKS_KR"/>
    <property type="match status" value="1"/>
</dbReference>
<comment type="caution">
    <text evidence="4">The sequence shown here is derived from an EMBL/GenBank/DDBJ whole genome shotgun (WGS) entry which is preliminary data.</text>
</comment>
<dbReference type="InterPro" id="IPR051414">
    <property type="entry name" value="Adenylate-forming_Reductase"/>
</dbReference>
<evidence type="ECO:0000256" key="2">
    <source>
        <dbReference type="ARBA" id="ARBA00022553"/>
    </source>
</evidence>
<reference evidence="4" key="1">
    <citation type="submission" date="2023-06" db="EMBL/GenBank/DDBJ databases">
        <authorList>
            <consortium name="Lawrence Berkeley National Laboratory"/>
            <person name="Ahrendt S."/>
            <person name="Sahu N."/>
            <person name="Indic B."/>
            <person name="Wong-Bajracharya J."/>
            <person name="Merenyi Z."/>
            <person name="Ke H.-M."/>
            <person name="Monk M."/>
            <person name="Kocsube S."/>
            <person name="Drula E."/>
            <person name="Lipzen A."/>
            <person name="Balint B."/>
            <person name="Henrissat B."/>
            <person name="Andreopoulos B."/>
            <person name="Martin F.M."/>
            <person name="Harder C.B."/>
            <person name="Rigling D."/>
            <person name="Ford K.L."/>
            <person name="Foster G.D."/>
            <person name="Pangilinan J."/>
            <person name="Papanicolaou A."/>
            <person name="Barry K."/>
            <person name="LaButti K."/>
            <person name="Viragh M."/>
            <person name="Koriabine M."/>
            <person name="Yan M."/>
            <person name="Riley R."/>
            <person name="Champramary S."/>
            <person name="Plett K.L."/>
            <person name="Tsai I.J."/>
            <person name="Slot J."/>
            <person name="Sipos G."/>
            <person name="Plett J."/>
            <person name="Nagy L.G."/>
            <person name="Grigoriev I.V."/>
        </authorList>
    </citation>
    <scope>NUCLEOTIDE SEQUENCE</scope>
    <source>
        <strain evidence="4">ICMP 16352</strain>
    </source>
</reference>
<dbReference type="InterPro" id="IPR057326">
    <property type="entry name" value="KR_dom"/>
</dbReference>
<dbReference type="Pfam" id="PF08659">
    <property type="entry name" value="KR"/>
    <property type="match status" value="2"/>
</dbReference>
<dbReference type="Pfam" id="PF23297">
    <property type="entry name" value="ACP_SdgA_C"/>
    <property type="match status" value="1"/>
</dbReference>
<accession>A0AA39PL27</accession>
<dbReference type="PANTHER" id="PTHR43439:SF2">
    <property type="entry name" value="ENZYME, PUTATIVE (JCVI)-RELATED"/>
    <property type="match status" value="1"/>
</dbReference>
<evidence type="ECO:0000313" key="5">
    <source>
        <dbReference type="Proteomes" id="UP001175227"/>
    </source>
</evidence>
<dbReference type="SUPFAM" id="SSF47336">
    <property type="entry name" value="ACP-like"/>
    <property type="match status" value="1"/>
</dbReference>
<dbReference type="PROSITE" id="PS50075">
    <property type="entry name" value="CARRIER"/>
    <property type="match status" value="1"/>
</dbReference>
<keyword evidence="2" id="KW-0597">Phosphoprotein</keyword>
<dbReference type="EMBL" id="JAUEPR010000004">
    <property type="protein sequence ID" value="KAK0486024.1"/>
    <property type="molecule type" value="Genomic_DNA"/>
</dbReference>
<dbReference type="AlphaFoldDB" id="A0AA39PL27"/>
<dbReference type="Pfam" id="PF07993">
    <property type="entry name" value="NAD_binding_4"/>
    <property type="match status" value="1"/>
</dbReference>
<organism evidence="4 5">
    <name type="scientific">Armillaria novae-zelandiae</name>
    <dbReference type="NCBI Taxonomy" id="153914"/>
    <lineage>
        <taxon>Eukaryota</taxon>
        <taxon>Fungi</taxon>
        <taxon>Dikarya</taxon>
        <taxon>Basidiomycota</taxon>
        <taxon>Agaricomycotina</taxon>
        <taxon>Agaricomycetes</taxon>
        <taxon>Agaricomycetidae</taxon>
        <taxon>Agaricales</taxon>
        <taxon>Marasmiineae</taxon>
        <taxon>Physalacriaceae</taxon>
        <taxon>Armillaria</taxon>
    </lineage>
</organism>
<evidence type="ECO:0000256" key="1">
    <source>
        <dbReference type="ARBA" id="ARBA00022450"/>
    </source>
</evidence>
<dbReference type="InterPro" id="IPR013968">
    <property type="entry name" value="PKS_KR"/>
</dbReference>
<keyword evidence="5" id="KW-1185">Reference proteome</keyword>
<dbReference type="InterPro" id="IPR013120">
    <property type="entry name" value="FAR_NAD-bd"/>
</dbReference>
<evidence type="ECO:0000313" key="4">
    <source>
        <dbReference type="EMBL" id="KAK0486024.1"/>
    </source>
</evidence>
<dbReference type="Proteomes" id="UP001175227">
    <property type="component" value="Unassembled WGS sequence"/>
</dbReference>
<dbReference type="InterPro" id="IPR009081">
    <property type="entry name" value="PP-bd_ACP"/>
</dbReference>
<dbReference type="Gene3D" id="1.10.1200.10">
    <property type="entry name" value="ACP-like"/>
    <property type="match status" value="1"/>
</dbReference>
<dbReference type="PANTHER" id="PTHR43439">
    <property type="entry name" value="PHENYLACETATE-COENZYME A LIGASE"/>
    <property type="match status" value="1"/>
</dbReference>
<feature type="domain" description="Carrier" evidence="3">
    <location>
        <begin position="294"/>
        <end position="368"/>
    </location>
</feature>
<protein>
    <submittedName>
        <fullName evidence="4">Male sterility protein-domain-containing protein</fullName>
    </submittedName>
</protein>
<sequence>MTMLTTEPWSISDALYTGLDTAARYDISASTFDHEHPVAVLNSSHSRSLFRSDRSYVLLGGIGSLGPHIALWMYQHGARHIIMTSRLGTDRLRVEANRHQLRIIEYLRSRRDLTLRLERSDASNTDDLHRLLIGANPELGGASYLLLIFRIATSDVLEAFLNTVDATILDFLVVFSSVSALFGNPGQANYSCAKSVADGLLRGRRNAFSFVCPPIANTSLLAGARRVATWNVSVHEMLQWLEDGMNMLQSGQDFWLYIPNFDWSELTRTIGETRLIRHLVQSHAVPSVDTDSIQDVNDKLVQIVVENLEISSEDLSFEVPLTTYGLDSLSASRLGFALEKSVKVKLSQIQLLSGMTVDGLLSRLRGQADAGDDERNILWDRLQRYDTYDVVSSPHPSGSQWISDSTVVLLTGATGAIGSHILSQLMASPSVASIYVMTRASDTVSAIARQKLAFEREGISSASSLETKVVFLPCNFTDANFGLSSADIDRILSDVTLIIHNAWHSDFTAPLSAYDDLLQETHNLLSLAMRRKAVVGPKFILISTIGVCSLGGSPSAAAEERIPFESLGTLQGAALSGYVQSKWIAEEMVNRFGANTGLCTSIIRVGQVTGGPYNGAWNTSQWVPALVKSAQFVRCLPDGNDNISWIPVDLVAIAVTELCLANEGGTFHVVHPRPAEWGVVMRLAASKMNVPVVAYEEWIRRLETDMGANVTSVQENSALRLLDFFRQGIPSSSLSSVATDSMGLLVKVAMDRTLAVSSTLRDKNLRCLGEDDVDRWIGFWRKEGFIL</sequence>
<dbReference type="SUPFAM" id="SSF51735">
    <property type="entry name" value="NAD(P)-binding Rossmann-fold domains"/>
    <property type="match status" value="2"/>
</dbReference>
<name>A0AA39PL27_9AGAR</name>
<dbReference type="Gene3D" id="3.40.50.720">
    <property type="entry name" value="NAD(P)-binding Rossmann-like Domain"/>
    <property type="match status" value="3"/>
</dbReference>
<dbReference type="InterPro" id="IPR036291">
    <property type="entry name" value="NAD(P)-bd_dom_sf"/>
</dbReference>
<proteinExistence type="predicted"/>